<name>A0A1W0WZ64_HYPEX</name>
<feature type="compositionally biased region" description="Low complexity" evidence="1">
    <location>
        <begin position="9"/>
        <end position="23"/>
    </location>
</feature>
<dbReference type="AlphaFoldDB" id="A0A1W0WZ64"/>
<gene>
    <name evidence="2" type="ORF">BV898_05500</name>
</gene>
<evidence type="ECO:0000313" key="2">
    <source>
        <dbReference type="EMBL" id="OQV20455.1"/>
    </source>
</evidence>
<reference evidence="3" key="1">
    <citation type="submission" date="2017-01" db="EMBL/GenBank/DDBJ databases">
        <title>Comparative genomics of anhydrobiosis in the tardigrade Hypsibius dujardini.</title>
        <authorList>
            <person name="Yoshida Y."/>
            <person name="Koutsovoulos G."/>
            <person name="Laetsch D."/>
            <person name="Stevens L."/>
            <person name="Kumar S."/>
            <person name="Horikawa D."/>
            <person name="Ishino K."/>
            <person name="Komine S."/>
            <person name="Tomita M."/>
            <person name="Blaxter M."/>
            <person name="Arakawa K."/>
        </authorList>
    </citation>
    <scope>NUCLEOTIDE SEQUENCE [LARGE SCALE GENOMIC DNA]</scope>
    <source>
        <strain evidence="3">Z151</strain>
    </source>
</reference>
<feature type="region of interest" description="Disordered" evidence="1">
    <location>
        <begin position="102"/>
        <end position="132"/>
    </location>
</feature>
<organism evidence="2 3">
    <name type="scientific">Hypsibius exemplaris</name>
    <name type="common">Freshwater tardigrade</name>
    <dbReference type="NCBI Taxonomy" id="2072580"/>
    <lineage>
        <taxon>Eukaryota</taxon>
        <taxon>Metazoa</taxon>
        <taxon>Ecdysozoa</taxon>
        <taxon>Tardigrada</taxon>
        <taxon>Eutardigrada</taxon>
        <taxon>Parachela</taxon>
        <taxon>Hypsibioidea</taxon>
        <taxon>Hypsibiidae</taxon>
        <taxon>Hypsibius</taxon>
    </lineage>
</organism>
<accession>A0A1W0WZ64</accession>
<feature type="compositionally biased region" description="Polar residues" evidence="1">
    <location>
        <begin position="102"/>
        <end position="117"/>
    </location>
</feature>
<sequence>MITPGPTRSSESSSSQSPLVGSSEAPGAGEPSGKAILGHLPYETQALMKVEIPITKIAFITCATFFACSSSMATYKKGESDLYGTVHVISSSSVRILTLSRRSNSNWGSSTADNQPETGCGEVCQEEDPPPF</sequence>
<dbReference type="EMBL" id="MTYJ01000030">
    <property type="protein sequence ID" value="OQV20455.1"/>
    <property type="molecule type" value="Genomic_DNA"/>
</dbReference>
<evidence type="ECO:0000313" key="3">
    <source>
        <dbReference type="Proteomes" id="UP000192578"/>
    </source>
</evidence>
<proteinExistence type="predicted"/>
<dbReference type="Proteomes" id="UP000192578">
    <property type="component" value="Unassembled WGS sequence"/>
</dbReference>
<evidence type="ECO:0000256" key="1">
    <source>
        <dbReference type="SAM" id="MobiDB-lite"/>
    </source>
</evidence>
<comment type="caution">
    <text evidence="2">The sequence shown here is derived from an EMBL/GenBank/DDBJ whole genome shotgun (WGS) entry which is preliminary data.</text>
</comment>
<keyword evidence="3" id="KW-1185">Reference proteome</keyword>
<feature type="region of interest" description="Disordered" evidence="1">
    <location>
        <begin position="1"/>
        <end position="36"/>
    </location>
</feature>
<protein>
    <submittedName>
        <fullName evidence="2">Uncharacterized protein</fullName>
    </submittedName>
</protein>
<dbReference type="OrthoDB" id="6117944at2759"/>